<dbReference type="SMART" id="SM00360">
    <property type="entry name" value="RRM"/>
    <property type="match status" value="1"/>
</dbReference>
<dbReference type="GO" id="GO:0005634">
    <property type="term" value="C:nucleus"/>
    <property type="evidence" value="ECO:0007669"/>
    <property type="project" value="UniProtKB-SubCell"/>
</dbReference>
<evidence type="ECO:0000256" key="1">
    <source>
        <dbReference type="ARBA" id="ARBA00000971"/>
    </source>
</evidence>
<dbReference type="Gene3D" id="2.40.100.10">
    <property type="entry name" value="Cyclophilin-like"/>
    <property type="match status" value="1"/>
</dbReference>
<comment type="catalytic activity">
    <reaction evidence="1 10">
        <text>[protein]-peptidylproline (omega=180) = [protein]-peptidylproline (omega=0)</text>
        <dbReference type="Rhea" id="RHEA:16237"/>
        <dbReference type="Rhea" id="RHEA-COMP:10747"/>
        <dbReference type="Rhea" id="RHEA-COMP:10748"/>
        <dbReference type="ChEBI" id="CHEBI:83833"/>
        <dbReference type="ChEBI" id="CHEBI:83834"/>
        <dbReference type="EC" id="5.2.1.8"/>
    </reaction>
</comment>
<dbReference type="CDD" id="cd12235">
    <property type="entry name" value="RRM_PPIL4"/>
    <property type="match status" value="1"/>
</dbReference>
<evidence type="ECO:0000256" key="2">
    <source>
        <dbReference type="ARBA" id="ARBA00002388"/>
    </source>
</evidence>
<keyword evidence="14" id="KW-1185">Reference proteome</keyword>
<dbReference type="PANTHER" id="PTHR45843">
    <property type="entry name" value="PEPTIDYL-PROLYL CIS-TRANS ISOMERASE-LIKE 4"/>
    <property type="match status" value="1"/>
</dbReference>
<gene>
    <name evidence="13" type="ORF">CANARDRAFT_187900</name>
</gene>
<dbReference type="Proteomes" id="UP000094801">
    <property type="component" value="Unassembled WGS sequence"/>
</dbReference>
<dbReference type="InterPro" id="IPR012677">
    <property type="entry name" value="Nucleotide-bd_a/b_plait_sf"/>
</dbReference>
<dbReference type="AlphaFoldDB" id="A0A1E4T1M2"/>
<reference evidence="14" key="1">
    <citation type="submission" date="2016-04" db="EMBL/GenBank/DDBJ databases">
        <title>Comparative genomics of biotechnologically important yeasts.</title>
        <authorList>
            <consortium name="DOE Joint Genome Institute"/>
            <person name="Riley R."/>
            <person name="Haridas S."/>
            <person name="Wolfe K.H."/>
            <person name="Lopes M.R."/>
            <person name="Hittinger C.T."/>
            <person name="Goker M."/>
            <person name="Salamov A."/>
            <person name="Wisecaver J."/>
            <person name="Long T.M."/>
            <person name="Aerts A.L."/>
            <person name="Barry K."/>
            <person name="Choi C."/>
            <person name="Clum A."/>
            <person name="Coughlan A.Y."/>
            <person name="Deshpande S."/>
            <person name="Douglass A.P."/>
            <person name="Hanson S.J."/>
            <person name="Klenk H.-P."/>
            <person name="Labutti K."/>
            <person name="Lapidus A."/>
            <person name="Lindquist E."/>
            <person name="Lipzen A."/>
            <person name="Meier-Kolthoff J.P."/>
            <person name="Ohm R.A."/>
            <person name="Otillar R.P."/>
            <person name="Pangilinan J."/>
            <person name="Peng Y."/>
            <person name="Rokas A."/>
            <person name="Rosa C.A."/>
            <person name="Scheuner C."/>
            <person name="Sibirny A.A."/>
            <person name="Slot J.C."/>
            <person name="Stielow J.B."/>
            <person name="Sun H."/>
            <person name="Kurtzman C.P."/>
            <person name="Blackwell M."/>
            <person name="Grigoriev I.V."/>
            <person name="Jeffries T.W."/>
        </authorList>
    </citation>
    <scope>NUCLEOTIDE SEQUENCE [LARGE SCALE GENOMIC DNA]</scope>
    <source>
        <strain evidence="14">NRRL YB-2248</strain>
    </source>
</reference>
<dbReference type="PANTHER" id="PTHR45843:SF1">
    <property type="entry name" value="PEPTIDYL-PROLYL CIS-TRANS ISOMERASE-LIKE 4"/>
    <property type="match status" value="1"/>
</dbReference>
<dbReference type="SUPFAM" id="SSF54928">
    <property type="entry name" value="RNA-binding domain, RBD"/>
    <property type="match status" value="1"/>
</dbReference>
<dbReference type="Gene3D" id="3.30.70.330">
    <property type="match status" value="1"/>
</dbReference>
<evidence type="ECO:0000256" key="10">
    <source>
        <dbReference type="RuleBase" id="RU365081"/>
    </source>
</evidence>
<dbReference type="Pfam" id="PF00076">
    <property type="entry name" value="RRM_1"/>
    <property type="match status" value="1"/>
</dbReference>
<dbReference type="EMBL" id="KV453852">
    <property type="protein sequence ID" value="ODV85649.1"/>
    <property type="molecule type" value="Genomic_DNA"/>
</dbReference>
<evidence type="ECO:0000256" key="9">
    <source>
        <dbReference type="PROSITE-ProRule" id="PRU00176"/>
    </source>
</evidence>
<evidence type="ECO:0000256" key="7">
    <source>
        <dbReference type="ARBA" id="ARBA00023235"/>
    </source>
</evidence>
<dbReference type="EC" id="5.2.1.8" evidence="10"/>
<sequence length="325" mass="36583">MSVLIEATEGNIVIDLFLEQAPNECLNFLKLCKIKYYHYSPCYNIQKDFLFEFGNPNYPELPLVSNIYSAIDDSVTKLLHASPSNNIKHTDIGLVSFLRSSQNSSLDSKFIVTLNNDPSILKILNSQAVVFGKVAEGYPLLETINNALTDDDKRPLKDIRIIHTHILHDPFPDPDNLKVPESPPPTDKQLSDFRLLLSSTGNANLDDENDEIFNDLGELQSKSHALTLSLLGDIPTPSISPSPFVLFVCKLNPITEESDLKLIFQRFGSIKAVEIIRDKKTKDSLCYGFIEFENKKSVEDAYTKMNDVLIDDRRIGVDFSQSVKK</sequence>
<dbReference type="Pfam" id="PF00160">
    <property type="entry name" value="Pro_isomerase"/>
    <property type="match status" value="1"/>
</dbReference>
<dbReference type="GO" id="GO:0003723">
    <property type="term" value="F:RNA binding"/>
    <property type="evidence" value="ECO:0007669"/>
    <property type="project" value="UniProtKB-UniRule"/>
</dbReference>
<dbReference type="PROSITE" id="PS50102">
    <property type="entry name" value="RRM"/>
    <property type="match status" value="1"/>
</dbReference>
<organism evidence="13 14">
    <name type="scientific">[Candida] arabinofermentans NRRL YB-2248</name>
    <dbReference type="NCBI Taxonomy" id="983967"/>
    <lineage>
        <taxon>Eukaryota</taxon>
        <taxon>Fungi</taxon>
        <taxon>Dikarya</taxon>
        <taxon>Ascomycota</taxon>
        <taxon>Saccharomycotina</taxon>
        <taxon>Pichiomycetes</taxon>
        <taxon>Pichiales</taxon>
        <taxon>Pichiaceae</taxon>
        <taxon>Ogataea</taxon>
        <taxon>Ogataea/Candida clade</taxon>
    </lineage>
</organism>
<keyword evidence="7 10" id="KW-0413">Isomerase</keyword>
<dbReference type="OrthoDB" id="2083at2759"/>
<name>A0A1E4T1M2_9ASCO</name>
<keyword evidence="6 10" id="KW-0697">Rotamase</keyword>
<dbReference type="STRING" id="983967.A0A1E4T1M2"/>
<evidence type="ECO:0000256" key="8">
    <source>
        <dbReference type="ARBA" id="ARBA00023242"/>
    </source>
</evidence>
<dbReference type="SUPFAM" id="SSF50891">
    <property type="entry name" value="Cyclophilin-like"/>
    <property type="match status" value="1"/>
</dbReference>
<dbReference type="PROSITE" id="PS50072">
    <property type="entry name" value="CSA_PPIASE_2"/>
    <property type="match status" value="1"/>
</dbReference>
<keyword evidence="5 9" id="KW-0694">RNA-binding</keyword>
<evidence type="ECO:0000313" key="14">
    <source>
        <dbReference type="Proteomes" id="UP000094801"/>
    </source>
</evidence>
<protein>
    <recommendedName>
        <fullName evidence="10">Peptidyl-prolyl cis-trans isomerase</fullName>
        <shortName evidence="10">PPIase</shortName>
        <ecNumber evidence="10">5.2.1.8</ecNumber>
    </recommendedName>
</protein>
<dbReference type="InterPro" id="IPR035542">
    <property type="entry name" value="CRIP"/>
</dbReference>
<evidence type="ECO:0000259" key="12">
    <source>
        <dbReference type="PROSITE" id="PS50102"/>
    </source>
</evidence>
<evidence type="ECO:0000256" key="6">
    <source>
        <dbReference type="ARBA" id="ARBA00023110"/>
    </source>
</evidence>
<comment type="similarity">
    <text evidence="4 10">Belongs to the cyclophilin-type PPIase family. PPIL4 subfamily.</text>
</comment>
<evidence type="ECO:0000313" key="13">
    <source>
        <dbReference type="EMBL" id="ODV85649.1"/>
    </source>
</evidence>
<comment type="function">
    <text evidence="2 10">PPIases accelerate the folding of proteins. It catalyzes the cis-trans isomerization of proline imidic peptide bonds in oligopeptides.</text>
</comment>
<keyword evidence="8 10" id="KW-0539">Nucleus</keyword>
<accession>A0A1E4T1M2</accession>
<feature type="domain" description="RRM" evidence="12">
    <location>
        <begin position="244"/>
        <end position="322"/>
    </location>
</feature>
<dbReference type="InterPro" id="IPR002130">
    <property type="entry name" value="Cyclophilin-type_PPIase_dom"/>
</dbReference>
<evidence type="ECO:0000256" key="4">
    <source>
        <dbReference type="ARBA" id="ARBA00010739"/>
    </source>
</evidence>
<proteinExistence type="inferred from homology"/>
<dbReference type="InterPro" id="IPR035979">
    <property type="entry name" value="RBD_domain_sf"/>
</dbReference>
<evidence type="ECO:0000256" key="5">
    <source>
        <dbReference type="ARBA" id="ARBA00022884"/>
    </source>
</evidence>
<comment type="subcellular location">
    <subcellularLocation>
        <location evidence="3 10">Nucleus</location>
    </subcellularLocation>
</comment>
<feature type="domain" description="PPIase cyclophilin-type" evidence="11">
    <location>
        <begin position="10"/>
        <end position="166"/>
    </location>
</feature>
<evidence type="ECO:0000259" key="11">
    <source>
        <dbReference type="PROSITE" id="PS50072"/>
    </source>
</evidence>
<feature type="non-terminal residue" evidence="13">
    <location>
        <position position="325"/>
    </location>
</feature>
<dbReference type="InterPro" id="IPR000504">
    <property type="entry name" value="RRM_dom"/>
</dbReference>
<dbReference type="InterPro" id="IPR029000">
    <property type="entry name" value="Cyclophilin-like_dom_sf"/>
</dbReference>
<dbReference type="GO" id="GO:0003755">
    <property type="term" value="F:peptidyl-prolyl cis-trans isomerase activity"/>
    <property type="evidence" value="ECO:0007669"/>
    <property type="project" value="UniProtKB-UniRule"/>
</dbReference>
<evidence type="ECO:0000256" key="3">
    <source>
        <dbReference type="ARBA" id="ARBA00004123"/>
    </source>
</evidence>